<gene>
    <name evidence="1" type="primary">cas7e</name>
    <name evidence="1" type="ORF">QPX54_10570</name>
</gene>
<name>A0AAP4C0L9_9CORY</name>
<evidence type="ECO:0000313" key="1">
    <source>
        <dbReference type="EMBL" id="MDK4326942.1"/>
    </source>
</evidence>
<dbReference type="Pfam" id="PF09344">
    <property type="entry name" value="Cas_CT1975"/>
    <property type="match status" value="1"/>
</dbReference>
<sequence>MSHHLTLHIISPIPFSNLNRDDTGTPKRVNQGGALRALHSSQSIKRGIRKAYETASLDLSVRSGELSEAIAERVKQIDAELDEKKVAKEAKAIVGKLTKAESTDKESNRSIWLSQEEIETAAQTVVEILSPQEDAEKAEVQDFIDGTKTGSLAISAFGRMFANSPQNNTEAALSVSPAVTTHAASIDTDYFSTVDDRYEEQNKTGATFLGVSQYTSGVFYRTVTIDKAQLRRSWSAFDNPDSRDNVKELVRSIVYGQPRGKENSTAPYTLPAVVFAEEQRYRTAYDFESPVTAAKNGGFLESTVNALGEQYQRARSFDASNFGPVEALSGTYPELAGALPGVEPVGLDQLIDTVTEWVYDD</sequence>
<dbReference type="Proteomes" id="UP001226160">
    <property type="component" value="Unassembled WGS sequence"/>
</dbReference>
<reference evidence="1" key="1">
    <citation type="submission" date="2023-05" db="EMBL/GenBank/DDBJ databases">
        <title>Metabolic capabilities are highly conserved among human nasal-associated Corynebacterium species in pangenomic analyses.</title>
        <authorList>
            <person name="Tran T.H."/>
            <person name="Roberts A.Q."/>
            <person name="Escapa I.F."/>
            <person name="Gao W."/>
            <person name="Conlan S."/>
            <person name="Kong H."/>
            <person name="Segre J.A."/>
            <person name="Kelly M.S."/>
            <person name="Lemon K.P."/>
        </authorList>
    </citation>
    <scope>NUCLEOTIDE SEQUENCE</scope>
    <source>
        <strain evidence="1">KPL2654</strain>
    </source>
</reference>
<dbReference type="InterPro" id="IPR010148">
    <property type="entry name" value="CRISPR-assoc_prot_CT1975"/>
</dbReference>
<dbReference type="RefSeq" id="WP_049168635.1">
    <property type="nucleotide sequence ID" value="NZ_CP091865.1"/>
</dbReference>
<evidence type="ECO:0000313" key="2">
    <source>
        <dbReference type="Proteomes" id="UP001226160"/>
    </source>
</evidence>
<proteinExistence type="predicted"/>
<comment type="caution">
    <text evidence="1">The sequence shown here is derived from an EMBL/GenBank/DDBJ whole genome shotgun (WGS) entry which is preliminary data.</text>
</comment>
<accession>A0AAP4C0L9</accession>
<dbReference type="EMBL" id="JASNVP010000011">
    <property type="protein sequence ID" value="MDK4326942.1"/>
    <property type="molecule type" value="Genomic_DNA"/>
</dbReference>
<dbReference type="AlphaFoldDB" id="A0AAP4C0L9"/>
<dbReference type="NCBIfam" id="TIGR01869">
    <property type="entry name" value="casC_Cse4"/>
    <property type="match status" value="1"/>
</dbReference>
<protein>
    <submittedName>
        <fullName evidence="1">Type I-E CRISPR-associated protein Cas7/Cse4/CasC</fullName>
    </submittedName>
</protein>
<organism evidence="1 2">
    <name type="scientific">Corynebacterium propinquum</name>
    <dbReference type="NCBI Taxonomy" id="43769"/>
    <lineage>
        <taxon>Bacteria</taxon>
        <taxon>Bacillati</taxon>
        <taxon>Actinomycetota</taxon>
        <taxon>Actinomycetes</taxon>
        <taxon>Mycobacteriales</taxon>
        <taxon>Corynebacteriaceae</taxon>
        <taxon>Corynebacterium</taxon>
    </lineage>
</organism>